<dbReference type="Pfam" id="PF05532">
    <property type="entry name" value="CsbD"/>
    <property type="match status" value="1"/>
</dbReference>
<dbReference type="InterPro" id="IPR036629">
    <property type="entry name" value="YjbJ_sf"/>
</dbReference>
<dbReference type="SUPFAM" id="SSF69047">
    <property type="entry name" value="Hypothetical protein YjbJ"/>
    <property type="match status" value="1"/>
</dbReference>
<dbReference type="Gene3D" id="1.10.1470.10">
    <property type="entry name" value="YjbJ"/>
    <property type="match status" value="1"/>
</dbReference>
<dbReference type="EMBL" id="BMFA01000009">
    <property type="protein sequence ID" value="GGB55621.1"/>
    <property type="molecule type" value="Genomic_DNA"/>
</dbReference>
<evidence type="ECO:0000256" key="1">
    <source>
        <dbReference type="ARBA" id="ARBA00009129"/>
    </source>
</evidence>
<accession>A0A916TLH2</accession>
<dbReference type="InterPro" id="IPR008462">
    <property type="entry name" value="CsbD"/>
</dbReference>
<organism evidence="3 4">
    <name type="scientific">Roseibium aquae</name>
    <dbReference type="NCBI Taxonomy" id="1323746"/>
    <lineage>
        <taxon>Bacteria</taxon>
        <taxon>Pseudomonadati</taxon>
        <taxon>Pseudomonadota</taxon>
        <taxon>Alphaproteobacteria</taxon>
        <taxon>Hyphomicrobiales</taxon>
        <taxon>Stappiaceae</taxon>
        <taxon>Roseibium</taxon>
    </lineage>
</organism>
<protein>
    <recommendedName>
        <fullName evidence="2">CsbD-like domain-containing protein</fullName>
    </recommendedName>
</protein>
<name>A0A916TLH2_9HYPH</name>
<comment type="caution">
    <text evidence="3">The sequence shown here is derived from an EMBL/GenBank/DDBJ whole genome shotgun (WGS) entry which is preliminary data.</text>
</comment>
<keyword evidence="4" id="KW-1185">Reference proteome</keyword>
<evidence type="ECO:0000313" key="3">
    <source>
        <dbReference type="EMBL" id="GGB55621.1"/>
    </source>
</evidence>
<dbReference type="RefSeq" id="WP_150497287.1">
    <property type="nucleotide sequence ID" value="NZ_BMFA01000009.1"/>
</dbReference>
<reference evidence="3" key="1">
    <citation type="journal article" date="2014" name="Int. J. Syst. Evol. Microbiol.">
        <title>Complete genome sequence of Corynebacterium casei LMG S-19264T (=DSM 44701T), isolated from a smear-ripened cheese.</title>
        <authorList>
            <consortium name="US DOE Joint Genome Institute (JGI-PGF)"/>
            <person name="Walter F."/>
            <person name="Albersmeier A."/>
            <person name="Kalinowski J."/>
            <person name="Ruckert C."/>
        </authorList>
    </citation>
    <scope>NUCLEOTIDE SEQUENCE</scope>
    <source>
        <strain evidence="3">CGMCC 1.12426</strain>
    </source>
</reference>
<evidence type="ECO:0000259" key="2">
    <source>
        <dbReference type="Pfam" id="PF05532"/>
    </source>
</evidence>
<gene>
    <name evidence="3" type="ORF">GCM10011316_29590</name>
</gene>
<reference evidence="3" key="2">
    <citation type="submission" date="2020-09" db="EMBL/GenBank/DDBJ databases">
        <authorList>
            <person name="Sun Q."/>
            <person name="Zhou Y."/>
        </authorList>
    </citation>
    <scope>NUCLEOTIDE SEQUENCE</scope>
    <source>
        <strain evidence="3">CGMCC 1.12426</strain>
    </source>
</reference>
<dbReference type="Proteomes" id="UP000605148">
    <property type="component" value="Unassembled WGS sequence"/>
</dbReference>
<comment type="similarity">
    <text evidence="1">Belongs to the UPF0337 (CsbD) family.</text>
</comment>
<feature type="domain" description="CsbD-like" evidence="2">
    <location>
        <begin position="4"/>
        <end position="56"/>
    </location>
</feature>
<proteinExistence type="inferred from homology"/>
<evidence type="ECO:0000313" key="4">
    <source>
        <dbReference type="Proteomes" id="UP000605148"/>
    </source>
</evidence>
<dbReference type="AlphaFoldDB" id="A0A916TLH2"/>
<sequence>MDKDQVIGSAKVIKGKAKVAVGKKIGDAKLEAEGQADKIEGKVQNAVGSIKDAIRDA</sequence>